<keyword evidence="3" id="KW-1185">Reference proteome</keyword>
<feature type="region of interest" description="Disordered" evidence="1">
    <location>
        <begin position="1"/>
        <end position="100"/>
    </location>
</feature>
<feature type="compositionally biased region" description="Low complexity" evidence="1">
    <location>
        <begin position="20"/>
        <end position="80"/>
    </location>
</feature>
<dbReference type="Proteomes" id="UP000594454">
    <property type="component" value="Chromosome 6"/>
</dbReference>
<evidence type="ECO:0000256" key="1">
    <source>
        <dbReference type="SAM" id="MobiDB-lite"/>
    </source>
</evidence>
<organism evidence="2 3">
    <name type="scientific">Hermetia illucens</name>
    <name type="common">Black soldier fly</name>
    <dbReference type="NCBI Taxonomy" id="343691"/>
    <lineage>
        <taxon>Eukaryota</taxon>
        <taxon>Metazoa</taxon>
        <taxon>Ecdysozoa</taxon>
        <taxon>Arthropoda</taxon>
        <taxon>Hexapoda</taxon>
        <taxon>Insecta</taxon>
        <taxon>Pterygota</taxon>
        <taxon>Neoptera</taxon>
        <taxon>Endopterygota</taxon>
        <taxon>Diptera</taxon>
        <taxon>Brachycera</taxon>
        <taxon>Stratiomyomorpha</taxon>
        <taxon>Stratiomyidae</taxon>
        <taxon>Hermetiinae</taxon>
        <taxon>Hermetia</taxon>
    </lineage>
</organism>
<accession>A0A7R8V520</accession>
<protein>
    <submittedName>
        <fullName evidence="2">Uncharacterized protein</fullName>
    </submittedName>
</protein>
<feature type="compositionally biased region" description="Low complexity" evidence="1">
    <location>
        <begin position="1"/>
        <end position="14"/>
    </location>
</feature>
<evidence type="ECO:0000313" key="2">
    <source>
        <dbReference type="EMBL" id="CAD7092978.1"/>
    </source>
</evidence>
<proteinExistence type="predicted"/>
<gene>
    <name evidence="2" type="ORF">HERILL_LOCUS15296</name>
</gene>
<reference evidence="2 3" key="1">
    <citation type="submission" date="2020-11" db="EMBL/GenBank/DDBJ databases">
        <authorList>
            <person name="Wallbank WR R."/>
            <person name="Pardo Diaz C."/>
            <person name="Kozak K."/>
            <person name="Martin S."/>
            <person name="Jiggins C."/>
            <person name="Moest M."/>
            <person name="Warren A I."/>
            <person name="Generalovic N T."/>
            <person name="Byers J.R.P. K."/>
            <person name="Montejo-Kovacevich G."/>
            <person name="Yen C E."/>
        </authorList>
    </citation>
    <scope>NUCLEOTIDE SEQUENCE [LARGE SCALE GENOMIC DNA]</scope>
</reference>
<dbReference type="EMBL" id="LR899014">
    <property type="protein sequence ID" value="CAD7092978.1"/>
    <property type="molecule type" value="Genomic_DNA"/>
</dbReference>
<name>A0A7R8V520_HERIL</name>
<evidence type="ECO:0000313" key="3">
    <source>
        <dbReference type="Proteomes" id="UP000594454"/>
    </source>
</evidence>
<dbReference type="InParanoid" id="A0A7R8V520"/>
<feature type="compositionally biased region" description="Low complexity" evidence="1">
    <location>
        <begin position="89"/>
        <end position="99"/>
    </location>
</feature>
<dbReference type="AlphaFoldDB" id="A0A7R8V520"/>
<sequence>MDTSTESMSSTIDTTETESTETSSKETSTTEGTTGKSTTDEPTTESSTEDMVTQSSTEETSTESSSSEVTSTSSSSIETSSTDKEMESKTTSSETDSTMCTLEASTMPVERHIVFKRAVRANNNEEEDARRVVNVLNEVTDFASKWALPISAFKSKLQYFEKNLVNGKFPSKFFERKVTPKLQANIRRIRGRISNYMVEATDATDLENINILMKAIYELPQVLIQSLVG</sequence>